<evidence type="ECO:0000313" key="5">
    <source>
        <dbReference type="EMBL" id="CAF1613877.1"/>
    </source>
</evidence>
<dbReference type="GO" id="GO:0005509">
    <property type="term" value="F:calcium ion binding"/>
    <property type="evidence" value="ECO:0007669"/>
    <property type="project" value="InterPro"/>
</dbReference>
<dbReference type="EMBL" id="CAJOBE010005697">
    <property type="protein sequence ID" value="CAF3982175.1"/>
    <property type="molecule type" value="Genomic_DNA"/>
</dbReference>
<dbReference type="Proteomes" id="UP000663864">
    <property type="component" value="Unassembled WGS sequence"/>
</dbReference>
<dbReference type="Proteomes" id="UP000663874">
    <property type="component" value="Unassembled WGS sequence"/>
</dbReference>
<dbReference type="Pfam" id="PF00811">
    <property type="entry name" value="Ependymin"/>
    <property type="match status" value="1"/>
</dbReference>
<evidence type="ECO:0000313" key="3">
    <source>
        <dbReference type="EMBL" id="CAF1370110.1"/>
    </source>
</evidence>
<keyword evidence="9" id="KW-1185">Reference proteome</keyword>
<comment type="caution">
    <text evidence="1">The sequence shown here is derived from an EMBL/GenBank/DDBJ whole genome shotgun (WGS) entry which is preliminary data.</text>
</comment>
<dbReference type="Proteomes" id="UP000663854">
    <property type="component" value="Unassembled WGS sequence"/>
</dbReference>
<protein>
    <submittedName>
        <fullName evidence="1">Uncharacterized protein</fullName>
    </submittedName>
</protein>
<evidence type="ECO:0000313" key="10">
    <source>
        <dbReference type="Proteomes" id="UP000663889"/>
    </source>
</evidence>
<dbReference type="EMBL" id="CAJOBD010002434">
    <property type="protein sequence ID" value="CAF3881730.1"/>
    <property type="molecule type" value="Genomic_DNA"/>
</dbReference>
<dbReference type="EMBL" id="CAJNOO010004140">
    <property type="protein sequence ID" value="CAF1370110.1"/>
    <property type="molecule type" value="Genomic_DNA"/>
</dbReference>
<name>A0A815E4X0_9BILA</name>
<evidence type="ECO:0000313" key="7">
    <source>
        <dbReference type="EMBL" id="CAF3881730.1"/>
    </source>
</evidence>
<evidence type="ECO:0000313" key="8">
    <source>
        <dbReference type="EMBL" id="CAF3982175.1"/>
    </source>
</evidence>
<dbReference type="GO" id="GO:0005576">
    <property type="term" value="C:extracellular region"/>
    <property type="evidence" value="ECO:0007669"/>
    <property type="project" value="InterPro"/>
</dbReference>
<evidence type="ECO:0000313" key="2">
    <source>
        <dbReference type="EMBL" id="CAF1342170.1"/>
    </source>
</evidence>
<evidence type="ECO:0000313" key="9">
    <source>
        <dbReference type="Proteomes" id="UP000663870"/>
    </source>
</evidence>
<dbReference type="Proteomes" id="UP000663823">
    <property type="component" value="Unassembled WGS sequence"/>
</dbReference>
<evidence type="ECO:0000313" key="6">
    <source>
        <dbReference type="EMBL" id="CAF3790245.1"/>
    </source>
</evidence>
<dbReference type="Proteomes" id="UP000663882">
    <property type="component" value="Unassembled WGS sequence"/>
</dbReference>
<dbReference type="GO" id="GO:0007160">
    <property type="term" value="P:cell-matrix adhesion"/>
    <property type="evidence" value="ECO:0007669"/>
    <property type="project" value="InterPro"/>
</dbReference>
<dbReference type="InterPro" id="IPR001299">
    <property type="entry name" value="Ependymin"/>
</dbReference>
<organism evidence="1 10">
    <name type="scientific">Rotaria sordida</name>
    <dbReference type="NCBI Taxonomy" id="392033"/>
    <lineage>
        <taxon>Eukaryota</taxon>
        <taxon>Metazoa</taxon>
        <taxon>Spiralia</taxon>
        <taxon>Gnathifera</taxon>
        <taxon>Rotifera</taxon>
        <taxon>Eurotatoria</taxon>
        <taxon>Bdelloidea</taxon>
        <taxon>Philodinida</taxon>
        <taxon>Philodinidae</taxon>
        <taxon>Rotaria</taxon>
    </lineage>
</organism>
<accession>A0A815E4X0</accession>
<dbReference type="EMBL" id="CAJNOU010002272">
    <property type="protein sequence ID" value="CAF1306534.1"/>
    <property type="molecule type" value="Genomic_DNA"/>
</dbReference>
<dbReference type="Proteomes" id="UP000663836">
    <property type="component" value="Unassembled WGS sequence"/>
</dbReference>
<dbReference type="AlphaFoldDB" id="A0A815E4X0"/>
<dbReference type="GO" id="GO:0005764">
    <property type="term" value="C:lysosome"/>
    <property type="evidence" value="ECO:0007669"/>
    <property type="project" value="TreeGrafter"/>
</dbReference>
<dbReference type="EMBL" id="CAJNOL010006093">
    <property type="protein sequence ID" value="CAF1613877.1"/>
    <property type="molecule type" value="Genomic_DNA"/>
</dbReference>
<dbReference type="EMBL" id="CAJOAX010002354">
    <property type="protein sequence ID" value="CAF3790245.1"/>
    <property type="molecule type" value="Genomic_DNA"/>
</dbReference>
<evidence type="ECO:0000313" key="1">
    <source>
        <dbReference type="EMBL" id="CAF1306534.1"/>
    </source>
</evidence>
<dbReference type="EMBL" id="CAJNOT010002767">
    <property type="protein sequence ID" value="CAF1342170.1"/>
    <property type="molecule type" value="Genomic_DNA"/>
</dbReference>
<dbReference type="PANTHER" id="PTHR10697">
    <property type="entry name" value="MAMMALIAN EPENDYMIN-RELATED PROTEIN 1"/>
    <property type="match status" value="1"/>
</dbReference>
<reference evidence="1" key="1">
    <citation type="submission" date="2021-02" db="EMBL/GenBank/DDBJ databases">
        <authorList>
            <person name="Nowell W R."/>
        </authorList>
    </citation>
    <scope>NUCLEOTIDE SEQUENCE</scope>
</reference>
<evidence type="ECO:0000313" key="4">
    <source>
        <dbReference type="EMBL" id="CAF1375981.1"/>
    </source>
</evidence>
<dbReference type="OrthoDB" id="6084362at2759"/>
<dbReference type="PANTHER" id="PTHR10697:SF13">
    <property type="entry name" value="RICIN B LECTIN DOMAIN-CONTAINING PROTEIN"/>
    <property type="match status" value="1"/>
</dbReference>
<dbReference type="EMBL" id="CAJNOH010004649">
    <property type="protein sequence ID" value="CAF1375981.1"/>
    <property type="molecule type" value="Genomic_DNA"/>
</dbReference>
<dbReference type="Proteomes" id="UP000663870">
    <property type="component" value="Unassembled WGS sequence"/>
</dbReference>
<proteinExistence type="predicted"/>
<gene>
    <name evidence="8" type="ORF">FNK824_LOCUS24925</name>
    <name evidence="7" type="ORF">JBS370_LOCUS19878</name>
    <name evidence="5" type="ORF">JXQ802_LOCUS49730</name>
    <name evidence="6" type="ORF">OTI717_LOCUS17677</name>
    <name evidence="4" type="ORF">PYM288_LOCUS33606</name>
    <name evidence="3" type="ORF">RFH988_LOCUS33292</name>
    <name evidence="1" type="ORF">SEV965_LOCUS26570</name>
    <name evidence="2" type="ORF">ZHD862_LOCUS30106</name>
</gene>
<sequence length="200" mass="21891">MHFTIVSHGKPATFRDNQPKPCCVPDQFSALISGSDVIEVPNVGPVALYGAFNFSYDANRGMYGMKGRTYSVIDKTDTSVWIIGTISEKQTYAIDLNSKKCVKDSISVAPFRCIPESATYLYSSMYGFGDNQFKGDTWFIEDNNAVSFVTVSSDGNCIPLNGNNFISTPPGISTMTLANYVPKINDPSIFDIPDECKNAV</sequence>
<dbReference type="Proteomes" id="UP000663889">
    <property type="component" value="Unassembled WGS sequence"/>
</dbReference>